<feature type="compositionally biased region" description="Polar residues" evidence="1">
    <location>
        <begin position="623"/>
        <end position="649"/>
    </location>
</feature>
<dbReference type="OrthoDB" id="2421327at2759"/>
<protein>
    <recommendedName>
        <fullName evidence="2">Cryptic loci regulator 2 N-terminal domain-containing protein</fullName>
    </recommendedName>
</protein>
<feature type="compositionally biased region" description="Basic and acidic residues" evidence="1">
    <location>
        <begin position="304"/>
        <end position="316"/>
    </location>
</feature>
<evidence type="ECO:0000256" key="1">
    <source>
        <dbReference type="SAM" id="MobiDB-lite"/>
    </source>
</evidence>
<dbReference type="Proteomes" id="UP000559027">
    <property type="component" value="Unassembled WGS sequence"/>
</dbReference>
<evidence type="ECO:0000259" key="2">
    <source>
        <dbReference type="Pfam" id="PF16761"/>
    </source>
</evidence>
<feature type="region of interest" description="Disordered" evidence="1">
    <location>
        <begin position="616"/>
        <end position="692"/>
    </location>
</feature>
<name>A0A8H5LLX8_9AGAR</name>
<feature type="domain" description="Cryptic loci regulator 2 N-terminal" evidence="2">
    <location>
        <begin position="83"/>
        <end position="148"/>
    </location>
</feature>
<dbReference type="GO" id="GO:0033553">
    <property type="term" value="C:rDNA heterochromatin"/>
    <property type="evidence" value="ECO:0007669"/>
    <property type="project" value="TreeGrafter"/>
</dbReference>
<proteinExistence type="predicted"/>
<dbReference type="Pfam" id="PF16761">
    <property type="entry name" value="Clr2_transil"/>
    <property type="match status" value="1"/>
</dbReference>
<evidence type="ECO:0000313" key="4">
    <source>
        <dbReference type="Proteomes" id="UP000559027"/>
    </source>
</evidence>
<dbReference type="AlphaFoldDB" id="A0A8H5LLX8"/>
<feature type="region of interest" description="Disordered" evidence="1">
    <location>
        <begin position="804"/>
        <end position="847"/>
    </location>
</feature>
<comment type="caution">
    <text evidence="3">The sequence shown here is derived from an EMBL/GenBank/DDBJ whole genome shotgun (WGS) entry which is preliminary data.</text>
</comment>
<reference evidence="3 4" key="1">
    <citation type="journal article" date="2020" name="ISME J.">
        <title>Uncovering the hidden diversity of litter-decomposition mechanisms in mushroom-forming fungi.</title>
        <authorList>
            <person name="Floudas D."/>
            <person name="Bentzer J."/>
            <person name="Ahren D."/>
            <person name="Johansson T."/>
            <person name="Persson P."/>
            <person name="Tunlid A."/>
        </authorList>
    </citation>
    <scope>NUCLEOTIDE SEQUENCE [LARGE SCALE GENOMIC DNA]</scope>
    <source>
        <strain evidence="3 4">CBS 146.42</strain>
    </source>
</reference>
<gene>
    <name evidence="3" type="ORF">D9756_002341</name>
</gene>
<dbReference type="InterPro" id="IPR038986">
    <property type="entry name" value="Clr2"/>
</dbReference>
<dbReference type="GO" id="GO:0030466">
    <property type="term" value="P:silent mating-type cassette heterochromatin formation"/>
    <property type="evidence" value="ECO:0007669"/>
    <property type="project" value="TreeGrafter"/>
</dbReference>
<organism evidence="3 4">
    <name type="scientific">Leucocoprinus leucothites</name>
    <dbReference type="NCBI Taxonomy" id="201217"/>
    <lineage>
        <taxon>Eukaryota</taxon>
        <taxon>Fungi</taxon>
        <taxon>Dikarya</taxon>
        <taxon>Basidiomycota</taxon>
        <taxon>Agaricomycotina</taxon>
        <taxon>Agaricomycetes</taxon>
        <taxon>Agaricomycetidae</taxon>
        <taxon>Agaricales</taxon>
        <taxon>Agaricineae</taxon>
        <taxon>Agaricaceae</taxon>
        <taxon>Leucocoprinus</taxon>
    </lineage>
</organism>
<dbReference type="GO" id="GO:0070824">
    <property type="term" value="C:SHREC complex"/>
    <property type="evidence" value="ECO:0007669"/>
    <property type="project" value="InterPro"/>
</dbReference>
<dbReference type="InterPro" id="IPR031915">
    <property type="entry name" value="Clr2_N"/>
</dbReference>
<dbReference type="PANTHER" id="PTHR38046:SF1">
    <property type="entry name" value="CRYPTIC LOCI REGULATOR 2"/>
    <property type="match status" value="1"/>
</dbReference>
<feature type="compositionally biased region" description="Low complexity" evidence="1">
    <location>
        <begin position="650"/>
        <end position="688"/>
    </location>
</feature>
<feature type="region of interest" description="Disordered" evidence="1">
    <location>
        <begin position="278"/>
        <end position="316"/>
    </location>
</feature>
<dbReference type="EMBL" id="JAACJO010000002">
    <property type="protein sequence ID" value="KAF5361973.1"/>
    <property type="molecule type" value="Genomic_DNA"/>
</dbReference>
<feature type="compositionally biased region" description="Basic and acidic residues" evidence="1">
    <location>
        <begin position="838"/>
        <end position="847"/>
    </location>
</feature>
<evidence type="ECO:0000313" key="3">
    <source>
        <dbReference type="EMBL" id="KAF5361973.1"/>
    </source>
</evidence>
<dbReference type="PANTHER" id="PTHR38046">
    <property type="entry name" value="CRYPTIC LOCI REGULATOR 2"/>
    <property type="match status" value="1"/>
</dbReference>
<accession>A0A8H5LLX8</accession>
<dbReference type="GO" id="GO:0031934">
    <property type="term" value="C:mating-type region heterochromatin"/>
    <property type="evidence" value="ECO:0007669"/>
    <property type="project" value="TreeGrafter"/>
</dbReference>
<keyword evidence="4" id="KW-1185">Reference proteome</keyword>
<sequence>MSRRVAQPSVTFGPSTVFLQFPRSDGNEARWPTNTTRIVDSEGQVNFMELLDAEESGQARKWRAGVGKAIAAKLEMQGDSNNYVLQSWPAGYQMYDHHKGPAGNPRHDIYLYGYRSGRFRSINEFIPHAIWLFSDATMNYANCECKYCTKQPQKGITASMGDILGTPLSASPVSRVRREKAREKNKSSRPYASVQKILKPALKPSPHIQDTPILAERNSDLRAVFSRNSMKLKRWYRDGEVVWCQLSTPIPGPSGDSSTIVFWPGLVQECKLKAVPIPRENLPTGSTSNPPNPSPGPSSTSSNAHEEGRGTVYEKTERLPFTVEQSTIYTVELFGVSKSIRAHDHEVIPYQAHVPSDELILAMQEIKPERLNFDRDVVSAFNPRSDLEPPSFEDAAGPYAIALQIASNVSQFFSVTDEYEFTYSVPPPPPAPSTSQNQPDNSLIAVINAAGRINAASLTSVNSHTPHLYRNISGTQPSMSPSAVDKLADDLLGSGPRPMGTTRTQIRFQGLWWGPERIWVDEFVRLKVPRRCLAPHGSQDISPPAGPSKQAVENYKVTGRDISEIGAGSRGVFMRIDALFVVEIMSEGRKRKECRASGPLFELVDEDWDENEDVNVKQHKLRTQATTETGRPTNPLPTRTLSSSATQPRSAPLPTPSSSAPSIPQSQPTPATSSLTPNKMTTPAALPTPYLPPQPPLGYRFRPILTPGYEAVVSLSLLAGRYYPGLLMHPLLVAEMSRAARVPLEEGGILKYGHIWALDGLNGGFHCAVDPDKFQSSRQKMLDRVDKEAYVLLDAFKRNALAKNEVEEEEEEDVDMLAKDEDGTSEDERNRGFTGNGLDRDGDVTMH</sequence>
<feature type="compositionally biased region" description="Acidic residues" evidence="1">
    <location>
        <begin position="806"/>
        <end position="815"/>
    </location>
</feature>
<feature type="compositionally biased region" description="Basic and acidic residues" evidence="1">
    <location>
        <begin position="816"/>
        <end position="831"/>
    </location>
</feature>